<accession>A0A1G2KNL5</accession>
<evidence type="ECO:0000256" key="2">
    <source>
        <dbReference type="ARBA" id="ARBA00013855"/>
    </source>
</evidence>
<name>A0A1G2KNL5_9BACT</name>
<evidence type="ECO:0000256" key="4">
    <source>
        <dbReference type="ARBA" id="ARBA00032089"/>
    </source>
</evidence>
<protein>
    <recommendedName>
        <fullName evidence="2">Cell shape-determining protein MreC</fullName>
    </recommendedName>
    <alternativeName>
        <fullName evidence="4">Cell shape protein MreC</fullName>
    </alternativeName>
</protein>
<dbReference type="PANTHER" id="PTHR34138">
    <property type="entry name" value="CELL SHAPE-DETERMINING PROTEIN MREC"/>
    <property type="match status" value="1"/>
</dbReference>
<reference evidence="6 7" key="1">
    <citation type="journal article" date="2016" name="Nat. Commun.">
        <title>Thousands of microbial genomes shed light on interconnected biogeochemical processes in an aquifer system.</title>
        <authorList>
            <person name="Anantharaman K."/>
            <person name="Brown C.T."/>
            <person name="Hug L.A."/>
            <person name="Sharon I."/>
            <person name="Castelle C.J."/>
            <person name="Probst A.J."/>
            <person name="Thomas B.C."/>
            <person name="Singh A."/>
            <person name="Wilkins M.J."/>
            <person name="Karaoz U."/>
            <person name="Brodie E.L."/>
            <person name="Williams K.H."/>
            <person name="Hubbard S.S."/>
            <person name="Banfield J.F."/>
        </authorList>
    </citation>
    <scope>NUCLEOTIDE SEQUENCE [LARGE SCALE GENOMIC DNA]</scope>
</reference>
<keyword evidence="3" id="KW-0133">Cell shape</keyword>
<evidence type="ECO:0000259" key="5">
    <source>
        <dbReference type="Pfam" id="PF04085"/>
    </source>
</evidence>
<dbReference type="Pfam" id="PF04085">
    <property type="entry name" value="MreC"/>
    <property type="match status" value="1"/>
</dbReference>
<evidence type="ECO:0000256" key="3">
    <source>
        <dbReference type="ARBA" id="ARBA00022960"/>
    </source>
</evidence>
<proteinExistence type="inferred from homology"/>
<dbReference type="InterPro" id="IPR007221">
    <property type="entry name" value="MreC"/>
</dbReference>
<dbReference type="Gene3D" id="2.40.10.350">
    <property type="entry name" value="Rod shape-determining protein MreC, domain 2"/>
    <property type="match status" value="1"/>
</dbReference>
<dbReference type="PANTHER" id="PTHR34138:SF1">
    <property type="entry name" value="CELL SHAPE-DETERMINING PROTEIN MREC"/>
    <property type="match status" value="1"/>
</dbReference>
<dbReference type="EMBL" id="MHQJ01000030">
    <property type="protein sequence ID" value="OHA01015.1"/>
    <property type="molecule type" value="Genomic_DNA"/>
</dbReference>
<feature type="domain" description="Rod shape-determining protein MreC beta-barrel core" evidence="5">
    <location>
        <begin position="120"/>
        <end position="259"/>
    </location>
</feature>
<evidence type="ECO:0000313" key="7">
    <source>
        <dbReference type="Proteomes" id="UP000177362"/>
    </source>
</evidence>
<gene>
    <name evidence="6" type="ORF">A3C11_00885</name>
</gene>
<dbReference type="STRING" id="1802271.A3C11_00885"/>
<evidence type="ECO:0000313" key="6">
    <source>
        <dbReference type="EMBL" id="OHA01015.1"/>
    </source>
</evidence>
<comment type="similarity">
    <text evidence="1">Belongs to the MreC family.</text>
</comment>
<dbReference type="Gene3D" id="2.40.10.340">
    <property type="entry name" value="Rod shape-determining protein MreC, domain 1"/>
    <property type="match status" value="1"/>
</dbReference>
<dbReference type="PIRSF" id="PIRSF038471">
    <property type="entry name" value="MreC"/>
    <property type="match status" value="1"/>
</dbReference>
<dbReference type="InterPro" id="IPR055342">
    <property type="entry name" value="MreC_beta-barrel_core"/>
</dbReference>
<dbReference type="GO" id="GO:0005886">
    <property type="term" value="C:plasma membrane"/>
    <property type="evidence" value="ECO:0007669"/>
    <property type="project" value="TreeGrafter"/>
</dbReference>
<dbReference type="GO" id="GO:0008360">
    <property type="term" value="P:regulation of cell shape"/>
    <property type="evidence" value="ECO:0007669"/>
    <property type="project" value="UniProtKB-KW"/>
</dbReference>
<evidence type="ECO:0000256" key="1">
    <source>
        <dbReference type="ARBA" id="ARBA00009369"/>
    </source>
</evidence>
<organism evidence="6 7">
    <name type="scientific">Candidatus Sungbacteria bacterium RIFCSPHIGHO2_02_FULL_49_12</name>
    <dbReference type="NCBI Taxonomy" id="1802271"/>
    <lineage>
        <taxon>Bacteria</taxon>
        <taxon>Candidatus Sungiibacteriota</taxon>
    </lineage>
</organism>
<dbReference type="AlphaFoldDB" id="A0A1G2KNL5"/>
<dbReference type="InterPro" id="IPR042175">
    <property type="entry name" value="Cell/Rod_MreC_2"/>
</dbReference>
<dbReference type="InterPro" id="IPR042177">
    <property type="entry name" value="Cell/Rod_1"/>
</dbReference>
<dbReference type="Proteomes" id="UP000177362">
    <property type="component" value="Unassembled WGS sequence"/>
</dbReference>
<sequence>MIIRVAGVAAAVILIAVATFYAPASARLRNFFGPTGVWLIAPLHNAGRIIGNSKNQVLDLLTSYRDNQALREQQSEMLVDKAAFLLLQNENQALRSALGIAEEGQRAVAYAAIIGGFAEGRDEYWVINAGISKNIHEGQTVLSADGVMAGIVRTVSQNTATVRLLASPSESLTVTLLPAKIDALLRGDNNGEYVLSLVPDSVEVSRGDVVVTAGRNPGVPSELPVGSVVSIEKRSAESFQDVRLKAPATLQFIDHVIILIDSPVE</sequence>
<comment type="caution">
    <text evidence="6">The sequence shown here is derived from an EMBL/GenBank/DDBJ whole genome shotgun (WGS) entry which is preliminary data.</text>
</comment>